<dbReference type="InterPro" id="IPR003772">
    <property type="entry name" value="YceD"/>
</dbReference>
<sequence length="188" mass="20704">MSKREPVAASSLTVSLRDVPRRVGTTRSYELQWHVPAGIGTPMMAIREGALVPVTVDITSIDEGVLVRARCQCDLEGQCVRCLDDIVQEADVDESVVYYDQQPEGDEDALVISAHDMLDLEPMLRDAIVPLIDPQPLCGPDCQGLCPHCGERLDDLPEDHHHEVIDPRMASLAQLLDDLNVQDGQDRG</sequence>
<evidence type="ECO:0000313" key="2">
    <source>
        <dbReference type="Proteomes" id="UP000198976"/>
    </source>
</evidence>
<keyword evidence="2" id="KW-1185">Reference proteome</keyword>
<protein>
    <recommendedName>
        <fullName evidence="3">ACR, COG1399</fullName>
    </recommendedName>
</protein>
<evidence type="ECO:0008006" key="3">
    <source>
        <dbReference type="Google" id="ProtNLM"/>
    </source>
</evidence>
<proteinExistence type="predicted"/>
<dbReference type="RefSeq" id="WP_058236496.1">
    <property type="nucleotide sequence ID" value="NZ_LT629792.1"/>
</dbReference>
<name>A0ABY0V6T2_9ACTO</name>
<dbReference type="Proteomes" id="UP000198976">
    <property type="component" value="Chromosome I"/>
</dbReference>
<organism evidence="1 2">
    <name type="scientific">Schaalia radingae</name>
    <dbReference type="NCBI Taxonomy" id="131110"/>
    <lineage>
        <taxon>Bacteria</taxon>
        <taxon>Bacillati</taxon>
        <taxon>Actinomycetota</taxon>
        <taxon>Actinomycetes</taxon>
        <taxon>Actinomycetales</taxon>
        <taxon>Actinomycetaceae</taxon>
        <taxon>Schaalia</taxon>
    </lineage>
</organism>
<dbReference type="EMBL" id="LT629792">
    <property type="protein sequence ID" value="SDT91616.1"/>
    <property type="molecule type" value="Genomic_DNA"/>
</dbReference>
<dbReference type="Pfam" id="PF02620">
    <property type="entry name" value="YceD"/>
    <property type="match status" value="1"/>
</dbReference>
<accession>A0ABY0V6T2</accession>
<evidence type="ECO:0000313" key="1">
    <source>
        <dbReference type="EMBL" id="SDT91616.1"/>
    </source>
</evidence>
<gene>
    <name evidence="1" type="ORF">SAMN04489714_0859</name>
</gene>
<reference evidence="1 2" key="1">
    <citation type="submission" date="2016-10" db="EMBL/GenBank/DDBJ databases">
        <authorList>
            <person name="Varghese N."/>
            <person name="Submissions S."/>
        </authorList>
    </citation>
    <scope>NUCLEOTIDE SEQUENCE [LARGE SCALE GENOMIC DNA]</scope>
    <source>
        <strain evidence="1 2">DSM 9169</strain>
    </source>
</reference>